<dbReference type="HOGENOM" id="CLU_015424_2_0_1"/>
<reference evidence="3" key="1">
    <citation type="journal article" date="2011" name="Proc. Natl. Acad. Sci. U.S.A.">
        <title>Obligate biotrophy features unraveled by the genomic analysis of rust fungi.</title>
        <authorList>
            <person name="Duplessis S."/>
            <person name="Cuomo C.A."/>
            <person name="Lin Y.-C."/>
            <person name="Aerts A."/>
            <person name="Tisserant E."/>
            <person name="Veneault-Fourrey C."/>
            <person name="Joly D.L."/>
            <person name="Hacquard S."/>
            <person name="Amselem J."/>
            <person name="Cantarel B.L."/>
            <person name="Chiu R."/>
            <person name="Coutinho P.M."/>
            <person name="Feau N."/>
            <person name="Field M."/>
            <person name="Frey P."/>
            <person name="Gelhaye E."/>
            <person name="Goldberg J."/>
            <person name="Grabherr M.G."/>
            <person name="Kodira C.D."/>
            <person name="Kohler A."/>
            <person name="Kuees U."/>
            <person name="Lindquist E.A."/>
            <person name="Lucas S.M."/>
            <person name="Mago R."/>
            <person name="Mauceli E."/>
            <person name="Morin E."/>
            <person name="Murat C."/>
            <person name="Pangilinan J.L."/>
            <person name="Park R."/>
            <person name="Pearson M."/>
            <person name="Quesneville H."/>
            <person name="Rouhier N."/>
            <person name="Sakthikumar S."/>
            <person name="Salamov A.A."/>
            <person name="Schmutz J."/>
            <person name="Selles B."/>
            <person name="Shapiro H."/>
            <person name="Tanguay P."/>
            <person name="Tuskan G.A."/>
            <person name="Henrissat B."/>
            <person name="Van de Peer Y."/>
            <person name="Rouze P."/>
            <person name="Ellis J.G."/>
            <person name="Dodds P.N."/>
            <person name="Schein J.E."/>
            <person name="Zhong S."/>
            <person name="Hamelin R.C."/>
            <person name="Grigoriev I.V."/>
            <person name="Szabo L.J."/>
            <person name="Martin F."/>
        </authorList>
    </citation>
    <scope>NUCLEOTIDE SEQUENCE [LARGE SCALE GENOMIC DNA]</scope>
    <source>
        <strain evidence="3">98AG31 / pathotype 3-4-7</strain>
    </source>
</reference>
<keyword evidence="3" id="KW-1185">Reference proteome</keyword>
<dbReference type="GeneID" id="18922759"/>
<dbReference type="RefSeq" id="XP_007409288.1">
    <property type="nucleotide sequence ID" value="XM_007409226.1"/>
</dbReference>
<feature type="region of interest" description="Disordered" evidence="1">
    <location>
        <begin position="79"/>
        <end position="102"/>
    </location>
</feature>
<dbReference type="KEGG" id="mlr:MELLADRAFT_105950"/>
<evidence type="ECO:0000313" key="2">
    <source>
        <dbReference type="EMBL" id="EGG07381.1"/>
    </source>
</evidence>
<gene>
    <name evidence="2" type="ORF">MELLADRAFT_105950</name>
</gene>
<dbReference type="VEuPathDB" id="FungiDB:MELLADRAFT_105950"/>
<dbReference type="EMBL" id="GL883104">
    <property type="protein sequence ID" value="EGG07381.1"/>
    <property type="molecule type" value="Genomic_DNA"/>
</dbReference>
<organism evidence="3">
    <name type="scientific">Melampsora larici-populina (strain 98AG31 / pathotype 3-4-7)</name>
    <name type="common">Poplar leaf rust fungus</name>
    <dbReference type="NCBI Taxonomy" id="747676"/>
    <lineage>
        <taxon>Eukaryota</taxon>
        <taxon>Fungi</taxon>
        <taxon>Dikarya</taxon>
        <taxon>Basidiomycota</taxon>
        <taxon>Pucciniomycotina</taxon>
        <taxon>Pucciniomycetes</taxon>
        <taxon>Pucciniales</taxon>
        <taxon>Melampsoraceae</taxon>
        <taxon>Melampsora</taxon>
    </lineage>
</organism>
<feature type="compositionally biased region" description="Low complexity" evidence="1">
    <location>
        <begin position="259"/>
        <end position="284"/>
    </location>
</feature>
<evidence type="ECO:0000313" key="3">
    <source>
        <dbReference type="Proteomes" id="UP000001072"/>
    </source>
</evidence>
<proteinExistence type="predicted"/>
<feature type="compositionally biased region" description="Low complexity" evidence="1">
    <location>
        <begin position="79"/>
        <end position="93"/>
    </location>
</feature>
<dbReference type="InParanoid" id="F4RJV9"/>
<protein>
    <submittedName>
        <fullName evidence="2">Uncharacterized protein</fullName>
    </submittedName>
</protein>
<evidence type="ECO:0000256" key="1">
    <source>
        <dbReference type="SAM" id="MobiDB-lite"/>
    </source>
</evidence>
<dbReference type="AlphaFoldDB" id="F4RJV9"/>
<dbReference type="Proteomes" id="UP000001072">
    <property type="component" value="Unassembled WGS sequence"/>
</dbReference>
<feature type="region of interest" description="Disordered" evidence="1">
    <location>
        <begin position="259"/>
        <end position="288"/>
    </location>
</feature>
<name>F4RJV9_MELLP</name>
<accession>F4RJV9</accession>
<sequence>MESWVQSGIGVYMYEHIQWNVNAQEATCWIPKYAFDKMNSWTISVWKTNMWGKEHTRVTSTTPNCLDDVLPSTPSLTASITSSAASTSTQPTPEGIRPRPGGRIHQWAQTANTLGRRLGVQTVTKIQEDRRERYEAAERQIANKYDEAKVVTILLWLNPDKPKVISAHFDQWPKARLDESSLLMQACTQALGPTWNRALLFWNDKIDAWHETMVTFPHRYPADVKVVVVRSQLVDPRIPGLPQPKAKLTPVGLKPLEEAAPSAAESGQHPTSMASRATSTATPPESDDEVVVVKSYMRIGANGANEPASSPAFDEIEVVKSNSLTIRDMQPAKREDSEELPIFNLFDKSPIREAGHAVNGGCCHVHSLFSGIDKRQSIEDKVAGIVGTCFDTACVVQGMYRAWIGKVDYDRFRRQYRHNPLATVGEARILYKKEFQAVANGAK</sequence>